<dbReference type="Pfam" id="PF00026">
    <property type="entry name" value="Asp"/>
    <property type="match status" value="1"/>
</dbReference>
<evidence type="ECO:0000313" key="6">
    <source>
        <dbReference type="Proteomes" id="UP000054144"/>
    </source>
</evidence>
<keyword evidence="5" id="KW-0645">Protease</keyword>
<dbReference type="SUPFAM" id="SSF50630">
    <property type="entry name" value="Acid proteases"/>
    <property type="match status" value="1"/>
</dbReference>
<dbReference type="OrthoDB" id="15189at2759"/>
<evidence type="ECO:0000313" key="5">
    <source>
        <dbReference type="EMBL" id="KIY49961.1"/>
    </source>
</evidence>
<reference evidence="5 6" key="1">
    <citation type="journal article" date="2015" name="Fungal Genet. Biol.">
        <title>Evolution of novel wood decay mechanisms in Agaricales revealed by the genome sequences of Fistulina hepatica and Cylindrobasidium torrendii.</title>
        <authorList>
            <person name="Floudas D."/>
            <person name="Held B.W."/>
            <person name="Riley R."/>
            <person name="Nagy L.G."/>
            <person name="Koehler G."/>
            <person name="Ransdell A.S."/>
            <person name="Younus H."/>
            <person name="Chow J."/>
            <person name="Chiniquy J."/>
            <person name="Lipzen A."/>
            <person name="Tritt A."/>
            <person name="Sun H."/>
            <person name="Haridas S."/>
            <person name="LaButti K."/>
            <person name="Ohm R.A."/>
            <person name="Kues U."/>
            <person name="Blanchette R.A."/>
            <person name="Grigoriev I.V."/>
            <person name="Minto R.E."/>
            <person name="Hibbett D.S."/>
        </authorList>
    </citation>
    <scope>NUCLEOTIDE SEQUENCE [LARGE SCALE GENOMIC DNA]</scope>
    <source>
        <strain evidence="5 6">ATCC 64428</strain>
    </source>
</reference>
<dbReference type="FunFam" id="2.40.70.10:FF:000008">
    <property type="entry name" value="Cathepsin D"/>
    <property type="match status" value="1"/>
</dbReference>
<feature type="disulfide bond" evidence="3">
    <location>
        <begin position="142"/>
        <end position="147"/>
    </location>
</feature>
<evidence type="ECO:0000256" key="1">
    <source>
        <dbReference type="ARBA" id="ARBA00007447"/>
    </source>
</evidence>
<dbReference type="Gene3D" id="2.40.70.10">
    <property type="entry name" value="Acid Proteases"/>
    <property type="match status" value="2"/>
</dbReference>
<name>A0A0D7AF50_9AGAR</name>
<dbReference type="PANTHER" id="PTHR47966:SF51">
    <property type="entry name" value="BETA-SITE APP-CLEAVING ENZYME, ISOFORM A-RELATED"/>
    <property type="match status" value="1"/>
</dbReference>
<evidence type="ECO:0000256" key="3">
    <source>
        <dbReference type="PIRSR" id="PIRSR601461-2"/>
    </source>
</evidence>
<dbReference type="EMBL" id="KN881696">
    <property type="protein sequence ID" value="KIY49961.1"/>
    <property type="molecule type" value="Genomic_DNA"/>
</dbReference>
<dbReference type="InterPro" id="IPR001461">
    <property type="entry name" value="Aspartic_peptidase_A1"/>
</dbReference>
<keyword evidence="3" id="KW-1015">Disulfide bond</keyword>
<dbReference type="InterPro" id="IPR034164">
    <property type="entry name" value="Pepsin-like_dom"/>
</dbReference>
<dbReference type="PANTHER" id="PTHR47966">
    <property type="entry name" value="BETA-SITE APP-CLEAVING ENZYME, ISOFORM A-RELATED"/>
    <property type="match status" value="1"/>
</dbReference>
<dbReference type="InterPro" id="IPR021109">
    <property type="entry name" value="Peptidase_aspartic_dom_sf"/>
</dbReference>
<dbReference type="AlphaFoldDB" id="A0A0D7AF50"/>
<feature type="domain" description="Peptidase A1" evidence="4">
    <location>
        <begin position="111"/>
        <end position="427"/>
    </location>
</feature>
<gene>
    <name evidence="5" type="ORF">FISHEDRAFT_40281</name>
</gene>
<dbReference type="Proteomes" id="UP000054144">
    <property type="component" value="Unassembled WGS sequence"/>
</dbReference>
<dbReference type="InterPro" id="IPR033121">
    <property type="entry name" value="PEPTIDASE_A1"/>
</dbReference>
<evidence type="ECO:0000256" key="2">
    <source>
        <dbReference type="PIRSR" id="PIRSR601461-1"/>
    </source>
</evidence>
<dbReference type="GO" id="GO:0006508">
    <property type="term" value="P:proteolysis"/>
    <property type="evidence" value="ECO:0007669"/>
    <property type="project" value="UniProtKB-KW"/>
</dbReference>
<feature type="active site" evidence="2">
    <location>
        <position position="316"/>
    </location>
</feature>
<protein>
    <submittedName>
        <fullName evidence="5">Acid protease</fullName>
    </submittedName>
</protein>
<evidence type="ECO:0000259" key="4">
    <source>
        <dbReference type="PROSITE" id="PS51767"/>
    </source>
</evidence>
<sequence>MVTCLVRAGFHYLPTHPVPHGHDEITVPLHRRASLVSENGVFNLERATALTIATQNKHRQNLVNLRKNAGEDALPPGAVINAVAILPSRIANNLLEKRQSVSLTDEDDVEWLGTASVGTPLQSFMIDYDTGSSDFWVPSSLCKTTVCMSKRRFDTSLSSTSERQYGVFEIGYGDGSMVVGQIWSDVVNVAGIKAIGQYFSPVTTLSDDFNGDPLDGIMGLAFPSLSEMNASPFLQTARTQGTCHTGTFAFYLSTNGSELHLCGTNHRLYRGGIEYHNVTYMVDSHGRKFPGFWQIGSASASLNGVRVNGTFETIIDSGTTIMYGPPDAVAALYAQVHGSKLFEKDQGLYSFPCNAVPRLVFSWGGKDWHVSKENMNLGTTEDGSSDCVGALAGRDMGLGTNVWLLGDSFMKNVYSVFDFDKEAVGFAQLADSAPS</sequence>
<comment type="similarity">
    <text evidence="1">Belongs to the peptidase A1 family.</text>
</comment>
<dbReference type="GO" id="GO:0004190">
    <property type="term" value="F:aspartic-type endopeptidase activity"/>
    <property type="evidence" value="ECO:0007669"/>
    <property type="project" value="InterPro"/>
</dbReference>
<dbReference type="PRINTS" id="PR00792">
    <property type="entry name" value="PEPSIN"/>
</dbReference>
<proteinExistence type="inferred from homology"/>
<keyword evidence="6" id="KW-1185">Reference proteome</keyword>
<accession>A0A0D7AF50</accession>
<organism evidence="5 6">
    <name type="scientific">Fistulina hepatica ATCC 64428</name>
    <dbReference type="NCBI Taxonomy" id="1128425"/>
    <lineage>
        <taxon>Eukaryota</taxon>
        <taxon>Fungi</taxon>
        <taxon>Dikarya</taxon>
        <taxon>Basidiomycota</taxon>
        <taxon>Agaricomycotina</taxon>
        <taxon>Agaricomycetes</taxon>
        <taxon>Agaricomycetidae</taxon>
        <taxon>Agaricales</taxon>
        <taxon>Fistulinaceae</taxon>
        <taxon>Fistulina</taxon>
    </lineage>
</organism>
<dbReference type="CDD" id="cd05471">
    <property type="entry name" value="pepsin_like"/>
    <property type="match status" value="1"/>
</dbReference>
<keyword evidence="5" id="KW-0378">Hydrolase</keyword>
<dbReference type="PROSITE" id="PS51767">
    <property type="entry name" value="PEPTIDASE_A1"/>
    <property type="match status" value="1"/>
</dbReference>
<feature type="active site" evidence="2">
    <location>
        <position position="129"/>
    </location>
</feature>